<feature type="region of interest" description="Disordered" evidence="1">
    <location>
        <begin position="1048"/>
        <end position="1078"/>
    </location>
</feature>
<evidence type="ECO:0000256" key="1">
    <source>
        <dbReference type="SAM" id="MobiDB-lite"/>
    </source>
</evidence>
<feature type="compositionally biased region" description="Acidic residues" evidence="1">
    <location>
        <begin position="600"/>
        <end position="609"/>
    </location>
</feature>
<sequence>MSEHSYEASLGPATAIFVRLVKWYIPKCFRHGTVGGTVHHFSSDTNRTPLIVWCLEQAASTRERTIDIELFRQKSITLHKAGPEEMLTWGRTIWSSKKLTRHAIKSTEHAPASRAADRLLQVLISELNGCSSVTSAGDGGASGADAVGGGRVETELRTPSSFLCALGLLFSGLVVTATVTESVEVQKNSKDGVGVDVRRVDSSAGYLAHKEVPEPRAGAPKRSEQRALAVTRARAQVPHALRRHARRALQRPPPPHGRGAPTARTQTSPIPAPLKNLRPRRKDSVAVFYGWAENVREAELYLDLSRAAIRQEKKAAKEAKSLAAMDRISEIEGRNAANEQTNVTPHASVAKRTYADVVSGSGSEGEEEPLNPDAPSSCEPSQLDALRSETATAKSDSVTESDSEAPEPTKGSVTEDSSGTLSDTPPPPPRVPRKKKSGGSTKKTTKIALSDEDFDFGSPPPSPAAVQQTIHKSKPAPKGPSSLEPPKKKHKSQVSKGDTSDSNQPAVPARKKAAASRGMLELAPQENPTQVPTATLKLKSNSKPGFRAKMKEHVQVKIEPREDEHMVVDELTPRKAAPERPRPRPVGKSTVPKLMINSDEVIEITSDTDDGQHRAAVKKGKQREKTKASSSDFKPLAVPSDAQLTAPYSDKPRNVTAMVADWGVKVNRQGTGSRSRSRSRSHGRSTPSLTSGSGSSHPTRPPSSTRSALHNMNVRIYQAGNIDEALVSELEDEGILSEKDETQGVERNAAVNSPYKGKGRATNARLVKVTESKVKLSTKVSNSILPPEAQENHLWRKVIVPTVFRWLGSQPHPFAVDGENLANIVSVIWETYLSDIPLSFAVGSKGHQLLTQRISDGWRNPIGSAAIAVVTAMLEDQFPDSDEERQQCARDLLHGKRFIYYKAVDDNRKKWRGVFQGTLIVQTLAAHECAIKGSRWLSGMFVGTRAPKPHTALAVSTTAVERALLLWETGLLTIANVGAARESGKKLPPLADVITPSNPNEEPRKSYFGELGWGSYCNAYLRSITDNVSDPAMETIVTQAKVFARTAGLQDESTRGSFDPLDDRANLAEGSDESDDED</sequence>
<feature type="region of interest" description="Disordered" evidence="1">
    <location>
        <begin position="660"/>
        <end position="709"/>
    </location>
</feature>
<keyword evidence="4" id="KW-1185">Reference proteome</keyword>
<feature type="domain" description="DUF6532" evidence="2">
    <location>
        <begin position="848"/>
        <end position="970"/>
    </location>
</feature>
<dbReference type="InterPro" id="IPR045341">
    <property type="entry name" value="DUF6532"/>
</dbReference>
<dbReference type="Pfam" id="PF20149">
    <property type="entry name" value="DUF6532"/>
    <property type="match status" value="1"/>
</dbReference>
<dbReference type="EMBL" id="KV417604">
    <property type="protein sequence ID" value="KZP15487.1"/>
    <property type="molecule type" value="Genomic_DNA"/>
</dbReference>
<feature type="compositionally biased region" description="Polar residues" evidence="1">
    <location>
        <begin position="411"/>
        <end position="423"/>
    </location>
</feature>
<dbReference type="AlphaFoldDB" id="A0A166E7X2"/>
<organism evidence="3 4">
    <name type="scientific">Athelia psychrophila</name>
    <dbReference type="NCBI Taxonomy" id="1759441"/>
    <lineage>
        <taxon>Eukaryota</taxon>
        <taxon>Fungi</taxon>
        <taxon>Dikarya</taxon>
        <taxon>Basidiomycota</taxon>
        <taxon>Agaricomycotina</taxon>
        <taxon>Agaricomycetes</taxon>
        <taxon>Agaricomycetidae</taxon>
        <taxon>Atheliales</taxon>
        <taxon>Atheliaceae</taxon>
        <taxon>Athelia</taxon>
    </lineage>
</organism>
<gene>
    <name evidence="3" type="ORF">FIBSPDRAFT_977910</name>
</gene>
<feature type="compositionally biased region" description="Polar residues" evidence="1">
    <location>
        <begin position="526"/>
        <end position="543"/>
    </location>
</feature>
<feature type="compositionally biased region" description="Low complexity" evidence="1">
    <location>
        <begin position="684"/>
        <end position="707"/>
    </location>
</feature>
<feature type="compositionally biased region" description="Polar residues" evidence="1">
    <location>
        <begin position="494"/>
        <end position="505"/>
    </location>
</feature>
<name>A0A166E7X2_9AGAM</name>
<feature type="compositionally biased region" description="Polar residues" evidence="1">
    <location>
        <begin position="389"/>
        <end position="398"/>
    </location>
</feature>
<protein>
    <recommendedName>
        <fullName evidence="2">DUF6532 domain-containing protein</fullName>
    </recommendedName>
</protein>
<evidence type="ECO:0000313" key="4">
    <source>
        <dbReference type="Proteomes" id="UP000076532"/>
    </source>
</evidence>
<feature type="compositionally biased region" description="Basic residues" evidence="1">
    <location>
        <begin position="615"/>
        <end position="624"/>
    </location>
</feature>
<dbReference type="Proteomes" id="UP000076532">
    <property type="component" value="Unassembled WGS sequence"/>
</dbReference>
<feature type="compositionally biased region" description="Basic and acidic residues" evidence="1">
    <location>
        <begin position="549"/>
        <end position="582"/>
    </location>
</feature>
<proteinExistence type="predicted"/>
<feature type="region of interest" description="Disordered" evidence="1">
    <location>
        <begin position="357"/>
        <end position="638"/>
    </location>
</feature>
<accession>A0A166E7X2</accession>
<reference evidence="3 4" key="1">
    <citation type="journal article" date="2016" name="Mol. Biol. Evol.">
        <title>Comparative Genomics of Early-Diverging Mushroom-Forming Fungi Provides Insights into the Origins of Lignocellulose Decay Capabilities.</title>
        <authorList>
            <person name="Nagy L.G."/>
            <person name="Riley R."/>
            <person name="Tritt A."/>
            <person name="Adam C."/>
            <person name="Daum C."/>
            <person name="Floudas D."/>
            <person name="Sun H."/>
            <person name="Yadav J.S."/>
            <person name="Pangilinan J."/>
            <person name="Larsson K.H."/>
            <person name="Matsuura K."/>
            <person name="Barry K."/>
            <person name="Labutti K."/>
            <person name="Kuo R."/>
            <person name="Ohm R.A."/>
            <person name="Bhattacharya S.S."/>
            <person name="Shirouzu T."/>
            <person name="Yoshinaga Y."/>
            <person name="Martin F.M."/>
            <person name="Grigoriev I.V."/>
            <person name="Hibbett D.S."/>
        </authorList>
    </citation>
    <scope>NUCLEOTIDE SEQUENCE [LARGE SCALE GENOMIC DNA]</scope>
    <source>
        <strain evidence="3 4">CBS 109695</strain>
    </source>
</reference>
<dbReference type="OrthoDB" id="3181351at2759"/>
<feature type="region of interest" description="Disordered" evidence="1">
    <location>
        <begin position="206"/>
        <end position="226"/>
    </location>
</feature>
<feature type="region of interest" description="Disordered" evidence="1">
    <location>
        <begin position="244"/>
        <end position="277"/>
    </location>
</feature>
<evidence type="ECO:0000259" key="2">
    <source>
        <dbReference type="Pfam" id="PF20149"/>
    </source>
</evidence>
<evidence type="ECO:0000313" key="3">
    <source>
        <dbReference type="EMBL" id="KZP15487.1"/>
    </source>
</evidence>
<dbReference type="STRING" id="436010.A0A166E7X2"/>